<accession>A0ABV6JEW9</accession>
<dbReference type="SUPFAM" id="SSF53901">
    <property type="entry name" value="Thiolase-like"/>
    <property type="match status" value="2"/>
</dbReference>
<comment type="similarity">
    <text evidence="1 6">Belongs to the thiolase-like superfamily. Thiolase family.</text>
</comment>
<dbReference type="InterPro" id="IPR002155">
    <property type="entry name" value="Thiolase"/>
</dbReference>
<dbReference type="PROSITE" id="PS00737">
    <property type="entry name" value="THIOLASE_2"/>
    <property type="match status" value="1"/>
</dbReference>
<dbReference type="InterPro" id="IPR020610">
    <property type="entry name" value="Thiolase_AS"/>
</dbReference>
<evidence type="ECO:0000256" key="1">
    <source>
        <dbReference type="ARBA" id="ARBA00010982"/>
    </source>
</evidence>
<dbReference type="InterPro" id="IPR020617">
    <property type="entry name" value="Thiolase_C"/>
</dbReference>
<dbReference type="Pfam" id="PF02803">
    <property type="entry name" value="Thiolase_C"/>
    <property type="match status" value="1"/>
</dbReference>
<sequence length="400" mass="41761">MNSSAAATNNVVIASAVRTPIGSFNGMFKEVTAIRLGSIAIAEAISRAGIDAKQVDEVIMGNVLQAGLGQNPARQAALAAGLSVDIPALTINHVCGSGMKAVSMAYNAIRSGDCEIIVAGGMENMSLAPYLLQGARSGYRMGHQTMVDTMIQDGLWCAANNYHMGMTAENIGDHYGFTRQQLDQFAWQSQQKAKAAVDAGRFDDELISVSIPQKKGEALLVTKDEYPRPDTTLEALARLRPAFKHDGIVTAGNASGINDGAAALVILSERRAVSLGLKPLAILRSHASAGVEPSMMGIGPIPATERALAKAGLAMNEIDLLEVNEAFAAQALAYGKHFDYDPGIFNVNGGAIALGHPIGASGARVLVTLLHEMRRQSSRLGLASLCIGGGQGIATIVEGA</sequence>
<dbReference type="PROSITE" id="PS00099">
    <property type="entry name" value="THIOLASE_3"/>
    <property type="match status" value="1"/>
</dbReference>
<protein>
    <recommendedName>
        <fullName evidence="2">acetyl-CoA C-acetyltransferase</fullName>
        <ecNumber evidence="2">2.3.1.9</ecNumber>
    </recommendedName>
    <alternativeName>
        <fullName evidence="5">Acetoacetyl-CoA thiolase</fullName>
    </alternativeName>
</protein>
<keyword evidence="3 6" id="KW-0808">Transferase</keyword>
<evidence type="ECO:0000259" key="7">
    <source>
        <dbReference type="Pfam" id="PF00108"/>
    </source>
</evidence>
<dbReference type="Pfam" id="PF00108">
    <property type="entry name" value="Thiolase_N"/>
    <property type="match status" value="1"/>
</dbReference>
<evidence type="ECO:0000313" key="9">
    <source>
        <dbReference type="EMBL" id="MFC0394463.1"/>
    </source>
</evidence>
<keyword evidence="4 6" id="KW-0012">Acyltransferase</keyword>
<evidence type="ECO:0000259" key="8">
    <source>
        <dbReference type="Pfam" id="PF02803"/>
    </source>
</evidence>
<dbReference type="EC" id="2.3.1.9" evidence="2"/>
<feature type="domain" description="Thiolase C-terminal" evidence="8">
    <location>
        <begin position="277"/>
        <end position="398"/>
    </location>
</feature>
<dbReference type="GO" id="GO:0003985">
    <property type="term" value="F:acetyl-CoA C-acetyltransferase activity"/>
    <property type="evidence" value="ECO:0007669"/>
    <property type="project" value="UniProtKB-EC"/>
</dbReference>
<name>A0ABV6JEW9_9BACL</name>
<dbReference type="Proteomes" id="UP001589818">
    <property type="component" value="Unassembled WGS sequence"/>
</dbReference>
<dbReference type="EMBL" id="JBHLVF010000041">
    <property type="protein sequence ID" value="MFC0394463.1"/>
    <property type="molecule type" value="Genomic_DNA"/>
</dbReference>
<dbReference type="Gene3D" id="3.40.47.10">
    <property type="match status" value="2"/>
</dbReference>
<proteinExistence type="inferred from homology"/>
<evidence type="ECO:0000313" key="10">
    <source>
        <dbReference type="Proteomes" id="UP001589818"/>
    </source>
</evidence>
<dbReference type="PIRSF" id="PIRSF000429">
    <property type="entry name" value="Ac-CoA_Ac_transf"/>
    <property type="match status" value="1"/>
</dbReference>
<dbReference type="InterPro" id="IPR016039">
    <property type="entry name" value="Thiolase-like"/>
</dbReference>
<reference evidence="9 10" key="1">
    <citation type="submission" date="2024-09" db="EMBL/GenBank/DDBJ databases">
        <authorList>
            <person name="Sun Q."/>
            <person name="Mori K."/>
        </authorList>
    </citation>
    <scope>NUCLEOTIDE SEQUENCE [LARGE SCALE GENOMIC DNA]</scope>
    <source>
        <strain evidence="9 10">CCM 4839</strain>
    </source>
</reference>
<comment type="caution">
    <text evidence="9">The sequence shown here is derived from an EMBL/GenBank/DDBJ whole genome shotgun (WGS) entry which is preliminary data.</text>
</comment>
<dbReference type="InterPro" id="IPR020616">
    <property type="entry name" value="Thiolase_N"/>
</dbReference>
<dbReference type="NCBIfam" id="TIGR01930">
    <property type="entry name" value="AcCoA-C-Actrans"/>
    <property type="match status" value="1"/>
</dbReference>
<dbReference type="InterPro" id="IPR020613">
    <property type="entry name" value="Thiolase_CS"/>
</dbReference>
<dbReference type="RefSeq" id="WP_204816717.1">
    <property type="nucleotide sequence ID" value="NZ_JANHOF010000001.1"/>
</dbReference>
<gene>
    <name evidence="9" type="ORF">ACFFJ8_24280</name>
</gene>
<dbReference type="PANTHER" id="PTHR18919:SF107">
    <property type="entry name" value="ACETYL-COA ACETYLTRANSFERASE, CYTOSOLIC"/>
    <property type="match status" value="1"/>
</dbReference>
<evidence type="ECO:0000256" key="5">
    <source>
        <dbReference type="ARBA" id="ARBA00030755"/>
    </source>
</evidence>
<evidence type="ECO:0000256" key="2">
    <source>
        <dbReference type="ARBA" id="ARBA00012705"/>
    </source>
</evidence>
<organism evidence="9 10">
    <name type="scientific">Paenibacillus mendelii</name>
    <dbReference type="NCBI Taxonomy" id="206163"/>
    <lineage>
        <taxon>Bacteria</taxon>
        <taxon>Bacillati</taxon>
        <taxon>Bacillota</taxon>
        <taxon>Bacilli</taxon>
        <taxon>Bacillales</taxon>
        <taxon>Paenibacillaceae</taxon>
        <taxon>Paenibacillus</taxon>
    </lineage>
</organism>
<keyword evidence="10" id="KW-1185">Reference proteome</keyword>
<dbReference type="CDD" id="cd00751">
    <property type="entry name" value="thiolase"/>
    <property type="match status" value="1"/>
</dbReference>
<evidence type="ECO:0000256" key="4">
    <source>
        <dbReference type="ARBA" id="ARBA00023315"/>
    </source>
</evidence>
<evidence type="ECO:0000256" key="3">
    <source>
        <dbReference type="ARBA" id="ARBA00022679"/>
    </source>
</evidence>
<dbReference type="InterPro" id="IPR020615">
    <property type="entry name" value="Thiolase_acyl_enz_int_AS"/>
</dbReference>
<dbReference type="PANTHER" id="PTHR18919">
    <property type="entry name" value="ACETYL-COA C-ACYLTRANSFERASE"/>
    <property type="match status" value="1"/>
</dbReference>
<evidence type="ECO:0000256" key="6">
    <source>
        <dbReference type="RuleBase" id="RU003557"/>
    </source>
</evidence>
<dbReference type="PROSITE" id="PS00098">
    <property type="entry name" value="THIOLASE_1"/>
    <property type="match status" value="1"/>
</dbReference>
<feature type="domain" description="Thiolase N-terminal" evidence="7">
    <location>
        <begin position="11"/>
        <end position="269"/>
    </location>
</feature>